<comment type="caution">
    <text evidence="2">The sequence shown here is derived from an EMBL/GenBank/DDBJ whole genome shotgun (WGS) entry which is preliminary data.</text>
</comment>
<dbReference type="AlphaFoldDB" id="A0A2M7VC33"/>
<dbReference type="SUPFAM" id="SSF53927">
    <property type="entry name" value="Cytidine deaminase-like"/>
    <property type="match status" value="1"/>
</dbReference>
<protein>
    <recommendedName>
        <fullName evidence="1">CMP/dCMP-type deaminase domain-containing protein</fullName>
    </recommendedName>
</protein>
<gene>
    <name evidence="2" type="ORF">COX80_00155</name>
</gene>
<dbReference type="PANTHER" id="PTHR11079:SF161">
    <property type="entry name" value="CMP_DCMP-TYPE DEAMINASE DOMAIN-CONTAINING PROTEIN"/>
    <property type="match status" value="1"/>
</dbReference>
<sequence length="157" mass="18050">MEMKKDNQYIQEAIKQSQNSVNAGGYPCGAVIVKDDEIIAIGLSNGKNLFDATMHAEIDAIRNASKKLQSRSLEGCTLYTSMEPCVMCFSASFWGYIPRIVYSCARYQVNKNYYMGEHDISAMNEKNYRRKIELYHHKESSEDALKIIKEWEKNNNK</sequence>
<dbReference type="Pfam" id="PF00383">
    <property type="entry name" value="dCMP_cyt_deam_1"/>
    <property type="match status" value="1"/>
</dbReference>
<dbReference type="Gene3D" id="3.40.140.10">
    <property type="entry name" value="Cytidine Deaminase, domain 2"/>
    <property type="match status" value="1"/>
</dbReference>
<organism evidence="2 3">
    <name type="scientific">Candidatus Magasanikbacteria bacterium CG_4_10_14_0_2_um_filter_33_14</name>
    <dbReference type="NCBI Taxonomy" id="1974636"/>
    <lineage>
        <taxon>Bacteria</taxon>
        <taxon>Candidatus Magasanikiibacteriota</taxon>
    </lineage>
</organism>
<evidence type="ECO:0000259" key="1">
    <source>
        <dbReference type="Pfam" id="PF00383"/>
    </source>
</evidence>
<dbReference type="InterPro" id="IPR016193">
    <property type="entry name" value="Cytidine_deaminase-like"/>
</dbReference>
<dbReference type="EMBL" id="PFPL01000004">
    <property type="protein sequence ID" value="PIZ96925.1"/>
    <property type="molecule type" value="Genomic_DNA"/>
</dbReference>
<dbReference type="GO" id="GO:0047974">
    <property type="term" value="F:guanosine deaminase activity"/>
    <property type="evidence" value="ECO:0007669"/>
    <property type="project" value="TreeGrafter"/>
</dbReference>
<proteinExistence type="predicted"/>
<dbReference type="CDD" id="cd01285">
    <property type="entry name" value="nucleoside_deaminase"/>
    <property type="match status" value="1"/>
</dbReference>
<dbReference type="GO" id="GO:0006152">
    <property type="term" value="P:purine nucleoside catabolic process"/>
    <property type="evidence" value="ECO:0007669"/>
    <property type="project" value="TreeGrafter"/>
</dbReference>
<dbReference type="PANTHER" id="PTHR11079">
    <property type="entry name" value="CYTOSINE DEAMINASE FAMILY MEMBER"/>
    <property type="match status" value="1"/>
</dbReference>
<accession>A0A2M7VC33</accession>
<dbReference type="InterPro" id="IPR002125">
    <property type="entry name" value="CMP_dCMP_dom"/>
</dbReference>
<evidence type="ECO:0000313" key="2">
    <source>
        <dbReference type="EMBL" id="PIZ96925.1"/>
    </source>
</evidence>
<evidence type="ECO:0000313" key="3">
    <source>
        <dbReference type="Proteomes" id="UP000231453"/>
    </source>
</evidence>
<reference evidence="3" key="1">
    <citation type="submission" date="2017-09" db="EMBL/GenBank/DDBJ databases">
        <title>Depth-based differentiation of microbial function through sediment-hosted aquifers and enrichment of novel symbionts in the deep terrestrial subsurface.</title>
        <authorList>
            <person name="Probst A.J."/>
            <person name="Ladd B."/>
            <person name="Jarett J.K."/>
            <person name="Geller-Mcgrath D.E."/>
            <person name="Sieber C.M.K."/>
            <person name="Emerson J.B."/>
            <person name="Anantharaman K."/>
            <person name="Thomas B.C."/>
            <person name="Malmstrom R."/>
            <person name="Stieglmeier M."/>
            <person name="Klingl A."/>
            <person name="Woyke T."/>
            <person name="Ryan C.M."/>
            <person name="Banfield J.F."/>
        </authorList>
    </citation>
    <scope>NUCLEOTIDE SEQUENCE [LARGE SCALE GENOMIC DNA]</scope>
</reference>
<dbReference type="Proteomes" id="UP000231453">
    <property type="component" value="Unassembled WGS sequence"/>
</dbReference>
<name>A0A2M7VC33_9BACT</name>
<feature type="domain" description="CMP/dCMP-type deaminase" evidence="1">
    <location>
        <begin position="3"/>
        <end position="103"/>
    </location>
</feature>